<dbReference type="PROSITE" id="PS50106">
    <property type="entry name" value="PDZ"/>
    <property type="match status" value="1"/>
</dbReference>
<feature type="compositionally biased region" description="Basic and acidic residues" evidence="4">
    <location>
        <begin position="1"/>
        <end position="15"/>
    </location>
</feature>
<evidence type="ECO:0000313" key="8">
    <source>
        <dbReference type="Proteomes" id="UP000051017"/>
    </source>
</evidence>
<dbReference type="InterPro" id="IPR001940">
    <property type="entry name" value="Peptidase_S1C"/>
</dbReference>
<evidence type="ECO:0000256" key="2">
    <source>
        <dbReference type="ARBA" id="ARBA00022670"/>
    </source>
</evidence>
<keyword evidence="5" id="KW-0812">Transmembrane</keyword>
<evidence type="ECO:0000256" key="5">
    <source>
        <dbReference type="SAM" id="Phobius"/>
    </source>
</evidence>
<dbReference type="InterPro" id="IPR001478">
    <property type="entry name" value="PDZ"/>
</dbReference>
<gene>
    <name evidence="7" type="ORF">ABR75_05105</name>
</gene>
<evidence type="ECO:0000313" key="7">
    <source>
        <dbReference type="EMBL" id="KRO47429.1"/>
    </source>
</evidence>
<dbReference type="InterPro" id="IPR009003">
    <property type="entry name" value="Peptidase_S1_PA"/>
</dbReference>
<keyword evidence="5" id="KW-0472">Membrane</keyword>
<accession>A0A0R2QB43</accession>
<organism evidence="7 8">
    <name type="scientific">Acidimicrobiia bacterium BACL6 MAG-120924-bin43</name>
    <dbReference type="NCBI Taxonomy" id="1655583"/>
    <lineage>
        <taxon>Bacteria</taxon>
        <taxon>Bacillati</taxon>
        <taxon>Actinomycetota</taxon>
        <taxon>Acidimicrobiia</taxon>
        <taxon>acIV cluster</taxon>
    </lineage>
</organism>
<dbReference type="GO" id="GO:0004252">
    <property type="term" value="F:serine-type endopeptidase activity"/>
    <property type="evidence" value="ECO:0007669"/>
    <property type="project" value="InterPro"/>
</dbReference>
<comment type="similarity">
    <text evidence="1">Belongs to the peptidase S1C family.</text>
</comment>
<dbReference type="Gene3D" id="2.40.10.10">
    <property type="entry name" value="Trypsin-like serine proteases"/>
    <property type="match status" value="2"/>
</dbReference>
<dbReference type="GO" id="GO:0006508">
    <property type="term" value="P:proteolysis"/>
    <property type="evidence" value="ECO:0007669"/>
    <property type="project" value="UniProtKB-KW"/>
</dbReference>
<feature type="domain" description="PDZ" evidence="6">
    <location>
        <begin position="322"/>
        <end position="385"/>
    </location>
</feature>
<proteinExistence type="inferred from homology"/>
<dbReference type="SMART" id="SM00228">
    <property type="entry name" value="PDZ"/>
    <property type="match status" value="1"/>
</dbReference>
<comment type="caution">
    <text evidence="7">The sequence shown here is derived from an EMBL/GenBank/DDBJ whole genome shotgun (WGS) entry which is preliminary data.</text>
</comment>
<dbReference type="Pfam" id="PF13180">
    <property type="entry name" value="PDZ_2"/>
    <property type="match status" value="1"/>
</dbReference>
<dbReference type="SUPFAM" id="SSF50156">
    <property type="entry name" value="PDZ domain-like"/>
    <property type="match status" value="1"/>
</dbReference>
<evidence type="ECO:0000259" key="6">
    <source>
        <dbReference type="PROSITE" id="PS50106"/>
    </source>
</evidence>
<dbReference type="InterPro" id="IPR051201">
    <property type="entry name" value="Chloro_Bact_Ser_Proteases"/>
</dbReference>
<dbReference type="PANTHER" id="PTHR43343">
    <property type="entry name" value="PEPTIDASE S12"/>
    <property type="match status" value="1"/>
</dbReference>
<keyword evidence="2" id="KW-0645">Protease</keyword>
<dbReference type="Gene3D" id="2.30.42.10">
    <property type="match status" value="1"/>
</dbReference>
<dbReference type="InterPro" id="IPR043504">
    <property type="entry name" value="Peptidase_S1_PA_chymotrypsin"/>
</dbReference>
<feature type="region of interest" description="Disordered" evidence="4">
    <location>
        <begin position="1"/>
        <end position="25"/>
    </location>
</feature>
<reference evidence="7 8" key="1">
    <citation type="submission" date="2015-10" db="EMBL/GenBank/DDBJ databases">
        <title>Metagenome-Assembled Genomes uncover a global brackish microbiome.</title>
        <authorList>
            <person name="Hugerth L.W."/>
            <person name="Larsson J."/>
            <person name="Alneberg J."/>
            <person name="Lindh M.V."/>
            <person name="Legrand C."/>
            <person name="Pinhassi J."/>
            <person name="Andersson A.F."/>
        </authorList>
    </citation>
    <scope>NUCLEOTIDE SEQUENCE [LARGE SCALE GENOMIC DNA]</scope>
    <source>
        <strain evidence="7">BACL6 MAG-120924-bin43</strain>
    </source>
</reference>
<dbReference type="EMBL" id="LIBJ01000160">
    <property type="protein sequence ID" value="KRO47429.1"/>
    <property type="molecule type" value="Genomic_DNA"/>
</dbReference>
<dbReference type="AlphaFoldDB" id="A0A0R2QB43"/>
<feature type="transmembrane region" description="Helical" evidence="5">
    <location>
        <begin position="67"/>
        <end position="89"/>
    </location>
</feature>
<keyword evidence="5" id="KW-1133">Transmembrane helix</keyword>
<protein>
    <recommendedName>
        <fullName evidence="6">PDZ domain-containing protein</fullName>
    </recommendedName>
</protein>
<evidence type="ECO:0000256" key="3">
    <source>
        <dbReference type="ARBA" id="ARBA00022801"/>
    </source>
</evidence>
<evidence type="ECO:0000256" key="4">
    <source>
        <dbReference type="SAM" id="MobiDB-lite"/>
    </source>
</evidence>
<dbReference type="Proteomes" id="UP000051017">
    <property type="component" value="Unassembled WGS sequence"/>
</dbReference>
<sequence length="425" mass="43084">MSENHEPVEVDRLTESEQLSGLPSDGHDELIELNAALDADAVPMISTPMPPPPPSSPNVQSRRKLRAVALVFVVVAVGFASGILGTIAADKWDITIGSTKISGSSNAPLVTSEVGSDDPSLGTTVVAQVVNKLADSVVTINSQVNDASGQGEASGTGVVLTADGEILTNAHVVAGSTSVTVRFAGETEPRKATVLASDPGNDMALLKIDATNLKPATFAQPGTIRIGDQVIAIGYALALDGGPSVTSGIISALKRTIITESGALNGLIQTDAAISSGNSGGPLVNLRGEVVGINTAVARSDVNQAANNVGFSISVDEIGPVLEQLRSQASGEVRQEGFLGVGLAARTDGGQGAIITSVQPDSPAGLAGIQQDDIVLSVDGEPIDGQAGLVAAIRDAAPGQTVKIEILRGVKRLTVEATLVARDLG</sequence>
<dbReference type="SUPFAM" id="SSF50494">
    <property type="entry name" value="Trypsin-like serine proteases"/>
    <property type="match status" value="1"/>
</dbReference>
<dbReference type="Pfam" id="PF13365">
    <property type="entry name" value="Trypsin_2"/>
    <property type="match status" value="1"/>
</dbReference>
<dbReference type="PRINTS" id="PR00834">
    <property type="entry name" value="PROTEASES2C"/>
</dbReference>
<dbReference type="PANTHER" id="PTHR43343:SF3">
    <property type="entry name" value="PROTEASE DO-LIKE 8, CHLOROPLASTIC"/>
    <property type="match status" value="1"/>
</dbReference>
<keyword evidence="3" id="KW-0378">Hydrolase</keyword>
<name>A0A0R2QB43_9ACTN</name>
<evidence type="ECO:0000256" key="1">
    <source>
        <dbReference type="ARBA" id="ARBA00010541"/>
    </source>
</evidence>
<dbReference type="InterPro" id="IPR036034">
    <property type="entry name" value="PDZ_sf"/>
</dbReference>